<keyword evidence="7" id="KW-1185">Reference proteome</keyword>
<dbReference type="EMBL" id="ML170175">
    <property type="protein sequence ID" value="TDL22286.1"/>
    <property type="molecule type" value="Genomic_DNA"/>
</dbReference>
<dbReference type="Pfam" id="PF08690">
    <property type="entry name" value="GET2"/>
    <property type="match status" value="1"/>
</dbReference>
<feature type="transmembrane region" description="Helical" evidence="5">
    <location>
        <begin position="300"/>
        <end position="318"/>
    </location>
</feature>
<dbReference type="OrthoDB" id="5393181at2759"/>
<dbReference type="STRING" id="50990.A0A4Y7Q4R8"/>
<dbReference type="GO" id="GO:0006890">
    <property type="term" value="P:retrograde vesicle-mediated transport, Golgi to endoplasmic reticulum"/>
    <property type="evidence" value="ECO:0007669"/>
    <property type="project" value="TreeGrafter"/>
</dbReference>
<dbReference type="Proteomes" id="UP000294933">
    <property type="component" value="Unassembled WGS sequence"/>
</dbReference>
<gene>
    <name evidence="6" type="ORF">BD410DRAFT_821234</name>
</gene>
<feature type="compositionally biased region" description="Basic and acidic residues" evidence="4">
    <location>
        <begin position="32"/>
        <end position="43"/>
    </location>
</feature>
<evidence type="ECO:0000256" key="1">
    <source>
        <dbReference type="ARBA" id="ARBA00022692"/>
    </source>
</evidence>
<evidence type="ECO:0000256" key="5">
    <source>
        <dbReference type="SAM" id="Phobius"/>
    </source>
</evidence>
<evidence type="ECO:0000256" key="4">
    <source>
        <dbReference type="SAM" id="MobiDB-lite"/>
    </source>
</evidence>
<keyword evidence="2 5" id="KW-1133">Transmembrane helix</keyword>
<evidence type="ECO:0000256" key="2">
    <source>
        <dbReference type="ARBA" id="ARBA00022989"/>
    </source>
</evidence>
<sequence length="319" mass="34543">MVSAADRAEARRKAILSRGSDRLAKLTTSARGENHPVYAHDDPPLPTIGKTTVETFLGEETNMPRPPPMSTPSPPPAIPGLGSSDGPTAWTPEQQAEIMRAFMGGGVLPGMDQNMSGPRPAVPAIENNQSPLPPDDPMSAMMQALAQFTGQAPPGVEGAPPFPGQSLEPPKPKSMFQKLMPVIHLGTTWILLAYFVLIREPEEHEARTHAADGSGVLQRWADLRWRKPKDLLGVQTVPFFWAFVTMQLVLHSTMLFTKLNPLQPPTLVALALPHLPPTLRSIVINVLTYVRMGGMLLDDIAGFVLGIGILVYVAGWLAQ</sequence>
<dbReference type="AlphaFoldDB" id="A0A4Y7Q4R8"/>
<proteinExistence type="predicted"/>
<evidence type="ECO:0000313" key="6">
    <source>
        <dbReference type="EMBL" id="TDL22286.1"/>
    </source>
</evidence>
<dbReference type="InterPro" id="IPR028143">
    <property type="entry name" value="Get2/sif1"/>
</dbReference>
<evidence type="ECO:0000313" key="7">
    <source>
        <dbReference type="Proteomes" id="UP000294933"/>
    </source>
</evidence>
<keyword evidence="1 5" id="KW-0812">Transmembrane</keyword>
<evidence type="ECO:0000256" key="3">
    <source>
        <dbReference type="ARBA" id="ARBA00023136"/>
    </source>
</evidence>
<dbReference type="PANTHER" id="PTHR28263">
    <property type="entry name" value="GOLGI TO ER TRAFFIC PROTEIN 2"/>
    <property type="match status" value="1"/>
</dbReference>
<protein>
    <recommendedName>
        <fullName evidence="8">GET complex, subunit GET2</fullName>
    </recommendedName>
</protein>
<feature type="transmembrane region" description="Helical" evidence="5">
    <location>
        <begin position="231"/>
        <end position="250"/>
    </location>
</feature>
<dbReference type="PANTHER" id="PTHR28263:SF1">
    <property type="entry name" value="GOLGI TO ER TRAFFIC PROTEIN 2"/>
    <property type="match status" value="1"/>
</dbReference>
<accession>A0A4Y7Q4R8</accession>
<feature type="transmembrane region" description="Helical" evidence="5">
    <location>
        <begin position="179"/>
        <end position="197"/>
    </location>
</feature>
<feature type="region of interest" description="Disordered" evidence="4">
    <location>
        <begin position="18"/>
        <end position="90"/>
    </location>
</feature>
<dbReference type="VEuPathDB" id="FungiDB:BD410DRAFT_821234"/>
<evidence type="ECO:0008006" key="8">
    <source>
        <dbReference type="Google" id="ProtNLM"/>
    </source>
</evidence>
<name>A0A4Y7Q4R8_9AGAM</name>
<feature type="compositionally biased region" description="Pro residues" evidence="4">
    <location>
        <begin position="64"/>
        <end position="78"/>
    </location>
</feature>
<organism evidence="6 7">
    <name type="scientific">Rickenella mellea</name>
    <dbReference type="NCBI Taxonomy" id="50990"/>
    <lineage>
        <taxon>Eukaryota</taxon>
        <taxon>Fungi</taxon>
        <taxon>Dikarya</taxon>
        <taxon>Basidiomycota</taxon>
        <taxon>Agaricomycotina</taxon>
        <taxon>Agaricomycetes</taxon>
        <taxon>Hymenochaetales</taxon>
        <taxon>Rickenellaceae</taxon>
        <taxon>Rickenella</taxon>
    </lineage>
</organism>
<reference evidence="6 7" key="1">
    <citation type="submission" date="2018-06" db="EMBL/GenBank/DDBJ databases">
        <title>A transcriptomic atlas of mushroom development highlights an independent origin of complex multicellularity.</title>
        <authorList>
            <consortium name="DOE Joint Genome Institute"/>
            <person name="Krizsan K."/>
            <person name="Almasi E."/>
            <person name="Merenyi Z."/>
            <person name="Sahu N."/>
            <person name="Viragh M."/>
            <person name="Koszo T."/>
            <person name="Mondo S."/>
            <person name="Kiss B."/>
            <person name="Balint B."/>
            <person name="Kues U."/>
            <person name="Barry K."/>
            <person name="Hegedus J.C."/>
            <person name="Henrissat B."/>
            <person name="Johnson J."/>
            <person name="Lipzen A."/>
            <person name="Ohm R."/>
            <person name="Nagy I."/>
            <person name="Pangilinan J."/>
            <person name="Yan J."/>
            <person name="Xiong Y."/>
            <person name="Grigoriev I.V."/>
            <person name="Hibbett D.S."/>
            <person name="Nagy L.G."/>
        </authorList>
    </citation>
    <scope>NUCLEOTIDE SEQUENCE [LARGE SCALE GENOMIC DNA]</scope>
    <source>
        <strain evidence="6 7">SZMC22713</strain>
    </source>
</reference>
<keyword evidence="3 5" id="KW-0472">Membrane</keyword>